<dbReference type="Pfam" id="PF08282">
    <property type="entry name" value="Hydrolase_3"/>
    <property type="match status" value="1"/>
</dbReference>
<dbReference type="InterPro" id="IPR036412">
    <property type="entry name" value="HAD-like_sf"/>
</dbReference>
<gene>
    <name evidence="1" type="ORF">J4H85_09260</name>
</gene>
<dbReference type="RefSeq" id="WP_208238945.1">
    <property type="nucleotide sequence ID" value="NZ_BAAAQU010000002.1"/>
</dbReference>
<dbReference type="CDD" id="cd07518">
    <property type="entry name" value="HAD_YbiV-Like"/>
    <property type="match status" value="1"/>
</dbReference>
<dbReference type="GO" id="GO:0005829">
    <property type="term" value="C:cytosol"/>
    <property type="evidence" value="ECO:0007669"/>
    <property type="project" value="TreeGrafter"/>
</dbReference>
<evidence type="ECO:0000313" key="1">
    <source>
        <dbReference type="EMBL" id="MBO2990176.1"/>
    </source>
</evidence>
<dbReference type="AlphaFoldDB" id="A0A939TKE3"/>
<protein>
    <submittedName>
        <fullName evidence="1">HAD family hydrolase</fullName>
    </submittedName>
</protein>
<keyword evidence="2" id="KW-1185">Reference proteome</keyword>
<comment type="caution">
    <text evidence="1">The sequence shown here is derived from an EMBL/GenBank/DDBJ whole genome shotgun (WGS) entry which is preliminary data.</text>
</comment>
<keyword evidence="1" id="KW-0378">Hydrolase</keyword>
<dbReference type="NCBIfam" id="TIGR00099">
    <property type="entry name" value="Cof-subfamily"/>
    <property type="match status" value="1"/>
</dbReference>
<dbReference type="Gene3D" id="3.40.50.1000">
    <property type="entry name" value="HAD superfamily/HAD-like"/>
    <property type="match status" value="1"/>
</dbReference>
<organism evidence="1 2">
    <name type="scientific">Leucobacter tardus</name>
    <dbReference type="NCBI Taxonomy" id="501483"/>
    <lineage>
        <taxon>Bacteria</taxon>
        <taxon>Bacillati</taxon>
        <taxon>Actinomycetota</taxon>
        <taxon>Actinomycetes</taxon>
        <taxon>Micrococcales</taxon>
        <taxon>Microbacteriaceae</taxon>
        <taxon>Leucobacter</taxon>
    </lineage>
</organism>
<dbReference type="PANTHER" id="PTHR10000:SF53">
    <property type="entry name" value="5-AMINO-6-(5-PHOSPHO-D-RIBITYLAMINO)URACIL PHOSPHATASE YBJI-RELATED"/>
    <property type="match status" value="1"/>
</dbReference>
<dbReference type="SFLD" id="SFLDG01140">
    <property type="entry name" value="C2.B:_Phosphomannomutase_and_P"/>
    <property type="match status" value="1"/>
</dbReference>
<evidence type="ECO:0000313" key="2">
    <source>
        <dbReference type="Proteomes" id="UP000668403"/>
    </source>
</evidence>
<dbReference type="GO" id="GO:0016791">
    <property type="term" value="F:phosphatase activity"/>
    <property type="evidence" value="ECO:0007669"/>
    <property type="project" value="TreeGrafter"/>
</dbReference>
<dbReference type="PANTHER" id="PTHR10000">
    <property type="entry name" value="PHOSPHOSERINE PHOSPHATASE"/>
    <property type="match status" value="1"/>
</dbReference>
<proteinExistence type="predicted"/>
<dbReference type="SFLD" id="SFLDS00003">
    <property type="entry name" value="Haloacid_Dehalogenase"/>
    <property type="match status" value="1"/>
</dbReference>
<dbReference type="InterPro" id="IPR000150">
    <property type="entry name" value="Cof"/>
</dbReference>
<dbReference type="InterPro" id="IPR006379">
    <property type="entry name" value="HAD-SF_hydro_IIB"/>
</dbReference>
<accession>A0A939TKE3</accession>
<dbReference type="NCBIfam" id="TIGR01484">
    <property type="entry name" value="HAD-SF-IIB"/>
    <property type="match status" value="1"/>
</dbReference>
<dbReference type="Gene3D" id="3.30.1240.10">
    <property type="match status" value="1"/>
</dbReference>
<sequence>MSPSPWSEAIPLGRDLRLVVCDMDGTLLDGDQRIPDEFWAVSERLAERGIALVPASGRQYATLQQMFADERSITTFIAENGNLVVRDGEADVVGSLPQELVGRVAERVRGATDRDLGLVYCGRRSAYIERRDAAFVAEAERYYAELQQVDDITEIDDLPLKLAVYAFDGAESAARDVLIGIPGDHEIVVSGEHWADIMNPAVNKGVALRALQESLGVTPAQTAAFGDYLNDLEMLEAAELSFAMENAHARVAEGARFTAPSNRAHGVVRVLEHLLEA</sequence>
<name>A0A939TKE3_9MICO</name>
<dbReference type="InterPro" id="IPR023214">
    <property type="entry name" value="HAD_sf"/>
</dbReference>
<dbReference type="GO" id="GO:0000287">
    <property type="term" value="F:magnesium ion binding"/>
    <property type="evidence" value="ECO:0007669"/>
    <property type="project" value="TreeGrafter"/>
</dbReference>
<dbReference type="EMBL" id="JAGFBF010000005">
    <property type="protein sequence ID" value="MBO2990176.1"/>
    <property type="molecule type" value="Genomic_DNA"/>
</dbReference>
<dbReference type="SUPFAM" id="SSF56784">
    <property type="entry name" value="HAD-like"/>
    <property type="match status" value="1"/>
</dbReference>
<dbReference type="Proteomes" id="UP000668403">
    <property type="component" value="Unassembled WGS sequence"/>
</dbReference>
<reference evidence="1" key="1">
    <citation type="submission" date="2021-03" db="EMBL/GenBank/DDBJ databases">
        <title>Leucobacter chromiisoli sp. nov., isolated from chromium-containing soil of chemical plant.</title>
        <authorList>
            <person name="Xu Z."/>
        </authorList>
    </citation>
    <scope>NUCLEOTIDE SEQUENCE</scope>
    <source>
        <strain evidence="1">K 70/01</strain>
    </source>
</reference>